<organism evidence="1 2">
    <name type="scientific">Naganishia friedmannii</name>
    <dbReference type="NCBI Taxonomy" id="89922"/>
    <lineage>
        <taxon>Eukaryota</taxon>
        <taxon>Fungi</taxon>
        <taxon>Dikarya</taxon>
        <taxon>Basidiomycota</taxon>
        <taxon>Agaricomycotina</taxon>
        <taxon>Tremellomycetes</taxon>
        <taxon>Filobasidiales</taxon>
        <taxon>Filobasidiaceae</taxon>
        <taxon>Naganishia</taxon>
    </lineage>
</organism>
<evidence type="ECO:0000313" key="1">
    <source>
        <dbReference type="EMBL" id="KAJ9099160.1"/>
    </source>
</evidence>
<protein>
    <submittedName>
        <fullName evidence="1">Uncharacterized protein</fullName>
    </submittedName>
</protein>
<sequence length="449" mass="49820">MDASPIHENTDMDANQTQGNAEAGPSSPTTIDASTTTTTTTNDANDDETPPMSKKAMKKAAKRARAESEKLVRRAAEKGRRKVNAAKRKADMQAGLLSPEEIEEIRKRQEAVKLRKKLRAKGGDLVKDDTETWKGGMVIDCGFDELMNEQEIVSMTNQLYYVHSLNRMSSKPFRHCVFTGVNGRMKERLENKLHGEYKKFSRMEWRSEDVKDVRDAPSRSEEEWEDFKKGKKLARGASTIATAGPDLLDPPLRNPFEGQEYVYLSADAEYELESLSENETYIIGGIVDRNRYKNLCQSKAEKLGIKTARLPIGKYLAGMPTRKVLTVNQVFEILLKFNELGSWQLAMEAVMPQRKYQIGGKRAMRKLEQKQNGTAETGDGAGKTEDGQGEGESDQGASGDDDRVPEAVAGGLQHSDEEAAAEPIEELSRAGAEKANGMLDEEEMMANAA</sequence>
<comment type="caution">
    <text evidence="1">The sequence shown here is derived from an EMBL/GenBank/DDBJ whole genome shotgun (WGS) entry which is preliminary data.</text>
</comment>
<reference evidence="1" key="1">
    <citation type="submission" date="2023-04" db="EMBL/GenBank/DDBJ databases">
        <title>Draft Genome sequencing of Naganishia species isolated from polar environments using Oxford Nanopore Technology.</title>
        <authorList>
            <person name="Leo P."/>
            <person name="Venkateswaran K."/>
        </authorList>
    </citation>
    <scope>NUCLEOTIDE SEQUENCE</scope>
    <source>
        <strain evidence="1">MNA-CCFEE 5423</strain>
    </source>
</reference>
<gene>
    <name evidence="1" type="ORF">QFC21_004040</name>
</gene>
<keyword evidence="2" id="KW-1185">Reference proteome</keyword>
<dbReference type="EMBL" id="JASBWT010000013">
    <property type="protein sequence ID" value="KAJ9099160.1"/>
    <property type="molecule type" value="Genomic_DNA"/>
</dbReference>
<accession>A0ACC2VIE2</accession>
<proteinExistence type="predicted"/>
<dbReference type="Proteomes" id="UP001227268">
    <property type="component" value="Unassembled WGS sequence"/>
</dbReference>
<name>A0ACC2VIE2_9TREE</name>
<evidence type="ECO:0000313" key="2">
    <source>
        <dbReference type="Proteomes" id="UP001227268"/>
    </source>
</evidence>